<dbReference type="SUPFAM" id="SSF103473">
    <property type="entry name" value="MFS general substrate transporter"/>
    <property type="match status" value="1"/>
</dbReference>
<keyword evidence="9" id="KW-1185">Reference proteome</keyword>
<keyword evidence="3 6" id="KW-0812">Transmembrane</keyword>
<comment type="subcellular location">
    <subcellularLocation>
        <location evidence="1">Endomembrane system</location>
        <topology evidence="1">Multi-pass membrane protein</topology>
    </subcellularLocation>
</comment>
<feature type="transmembrane region" description="Helical" evidence="6">
    <location>
        <begin position="38"/>
        <end position="58"/>
    </location>
</feature>
<evidence type="ECO:0000256" key="1">
    <source>
        <dbReference type="ARBA" id="ARBA00004127"/>
    </source>
</evidence>
<feature type="transmembrane region" description="Helical" evidence="6">
    <location>
        <begin position="78"/>
        <end position="105"/>
    </location>
</feature>
<sequence length="553" mass="58846">MPTEPELVGEGEESLETAQGSDTALSVLVPEEPSNARLALILGCMWVGVVLTAIGMFINPKEVSGPKLLASSDDLLPIVATLLLPISTSFNSLGSLAWLGSAYLIGQAASQPLCGRLTEIFGRRAGLIVANSTFGIGTLICGLANQEWELLLGRALAGLGGGAIYAISTFVGSDLVPVRKRGVITGINNLCYGAGTGLGGVYGGWINDTLGWKWAFLIQVPIVFVAAVLVFFVVKVPTKQVEKSNIRRVDYLGCVTLVAALVLFLLGLNAGGNLVPWNSALVFISLPLSVIFFGTFIYIEKHIALEPIIPLHLLRNRTVLAASLTYCFDHMSAFGVLYYIPVYIQLLGKSTTQAGLRLLPNSAGQAVGALAAGFIMRATGTYFRLNIATHIFTVAGSGLLIHLSLNTPSWYPFLILGIIGLGFGGMLVINLTAVISSVLRGEQALATSASFVFRSAGSTLGVTFASAVFQNVLREALWKRIGDVENADSIVARLRGNFQEISQVDPSIRQAVLDSYMVALVGVFCTTFAMSCLAAIVSLFMKEHKLHSNLSRT</sequence>
<feature type="transmembrane region" description="Helical" evidence="6">
    <location>
        <begin position="387"/>
        <end position="405"/>
    </location>
</feature>
<feature type="transmembrane region" description="Helical" evidence="6">
    <location>
        <begin position="249"/>
        <end position="268"/>
    </location>
</feature>
<proteinExistence type="predicted"/>
<dbReference type="Pfam" id="PF07690">
    <property type="entry name" value="MFS_1"/>
    <property type="match status" value="1"/>
</dbReference>
<dbReference type="InterPro" id="IPR011701">
    <property type="entry name" value="MFS"/>
</dbReference>
<evidence type="ECO:0000259" key="7">
    <source>
        <dbReference type="PROSITE" id="PS50850"/>
    </source>
</evidence>
<protein>
    <submittedName>
        <fullName evidence="8">MFS general substrate transporter</fullName>
    </submittedName>
</protein>
<feature type="transmembrane region" description="Helical" evidence="6">
    <location>
        <begin position="516"/>
        <end position="541"/>
    </location>
</feature>
<keyword evidence="5 6" id="KW-0472">Membrane</keyword>
<evidence type="ECO:0000313" key="9">
    <source>
        <dbReference type="Proteomes" id="UP000235672"/>
    </source>
</evidence>
<feature type="transmembrane region" description="Helical" evidence="6">
    <location>
        <begin position="319"/>
        <end position="344"/>
    </location>
</feature>
<dbReference type="InterPro" id="IPR036259">
    <property type="entry name" value="MFS_trans_sf"/>
</dbReference>
<dbReference type="PANTHER" id="PTHR23501">
    <property type="entry name" value="MAJOR FACILITATOR SUPERFAMILY"/>
    <property type="match status" value="1"/>
</dbReference>
<feature type="transmembrane region" description="Helical" evidence="6">
    <location>
        <begin position="411"/>
        <end position="439"/>
    </location>
</feature>
<evidence type="ECO:0000256" key="2">
    <source>
        <dbReference type="ARBA" id="ARBA00022448"/>
    </source>
</evidence>
<feature type="transmembrane region" description="Helical" evidence="6">
    <location>
        <begin position="151"/>
        <end position="171"/>
    </location>
</feature>
<evidence type="ECO:0000256" key="3">
    <source>
        <dbReference type="ARBA" id="ARBA00022692"/>
    </source>
</evidence>
<evidence type="ECO:0000256" key="4">
    <source>
        <dbReference type="ARBA" id="ARBA00022989"/>
    </source>
</evidence>
<dbReference type="InterPro" id="IPR020846">
    <property type="entry name" value="MFS_dom"/>
</dbReference>
<dbReference type="PANTHER" id="PTHR23501:SF191">
    <property type="entry name" value="VACUOLAR BASIC AMINO ACID TRANSPORTER 4"/>
    <property type="match status" value="1"/>
</dbReference>
<feature type="transmembrane region" description="Helical" evidence="6">
    <location>
        <begin position="280"/>
        <end position="299"/>
    </location>
</feature>
<evidence type="ECO:0000256" key="5">
    <source>
        <dbReference type="ARBA" id="ARBA00023136"/>
    </source>
</evidence>
<dbReference type="Proteomes" id="UP000235672">
    <property type="component" value="Unassembled WGS sequence"/>
</dbReference>
<feature type="transmembrane region" description="Helical" evidence="6">
    <location>
        <begin position="451"/>
        <end position="469"/>
    </location>
</feature>
<dbReference type="PROSITE" id="PS50850">
    <property type="entry name" value="MFS"/>
    <property type="match status" value="1"/>
</dbReference>
<dbReference type="GO" id="GO:0000329">
    <property type="term" value="C:fungal-type vacuole membrane"/>
    <property type="evidence" value="ECO:0007669"/>
    <property type="project" value="TreeGrafter"/>
</dbReference>
<evidence type="ECO:0000313" key="8">
    <source>
        <dbReference type="EMBL" id="PMD16006.1"/>
    </source>
</evidence>
<feature type="transmembrane region" description="Helical" evidence="6">
    <location>
        <begin position="125"/>
        <end position="145"/>
    </location>
</feature>
<name>A0A2J6PQ35_9HELO</name>
<gene>
    <name evidence="8" type="ORF">NA56DRAFT_709389</name>
</gene>
<feature type="transmembrane region" description="Helical" evidence="6">
    <location>
        <begin position="183"/>
        <end position="202"/>
    </location>
</feature>
<evidence type="ECO:0000256" key="6">
    <source>
        <dbReference type="SAM" id="Phobius"/>
    </source>
</evidence>
<feature type="transmembrane region" description="Helical" evidence="6">
    <location>
        <begin position="356"/>
        <end position="375"/>
    </location>
</feature>
<dbReference type="GO" id="GO:0012505">
    <property type="term" value="C:endomembrane system"/>
    <property type="evidence" value="ECO:0007669"/>
    <property type="project" value="UniProtKB-SubCell"/>
</dbReference>
<dbReference type="OrthoDB" id="6770063at2759"/>
<keyword evidence="4 6" id="KW-1133">Transmembrane helix</keyword>
<dbReference type="EMBL" id="KZ613509">
    <property type="protein sequence ID" value="PMD16006.1"/>
    <property type="molecule type" value="Genomic_DNA"/>
</dbReference>
<dbReference type="Gene3D" id="1.20.1250.20">
    <property type="entry name" value="MFS general substrate transporter like domains"/>
    <property type="match status" value="2"/>
</dbReference>
<dbReference type="GO" id="GO:0015174">
    <property type="term" value="F:basic amino acid transmembrane transporter activity"/>
    <property type="evidence" value="ECO:0007669"/>
    <property type="project" value="TreeGrafter"/>
</dbReference>
<dbReference type="AlphaFoldDB" id="A0A2J6PQ35"/>
<feature type="domain" description="Major facilitator superfamily (MFS) profile" evidence="7">
    <location>
        <begin position="41"/>
        <end position="546"/>
    </location>
</feature>
<organism evidence="8 9">
    <name type="scientific">Hyaloscypha hepaticicola</name>
    <dbReference type="NCBI Taxonomy" id="2082293"/>
    <lineage>
        <taxon>Eukaryota</taxon>
        <taxon>Fungi</taxon>
        <taxon>Dikarya</taxon>
        <taxon>Ascomycota</taxon>
        <taxon>Pezizomycotina</taxon>
        <taxon>Leotiomycetes</taxon>
        <taxon>Helotiales</taxon>
        <taxon>Hyaloscyphaceae</taxon>
        <taxon>Hyaloscypha</taxon>
    </lineage>
</organism>
<keyword evidence="2" id="KW-0813">Transport</keyword>
<accession>A0A2J6PQ35</accession>
<feature type="transmembrane region" description="Helical" evidence="6">
    <location>
        <begin position="214"/>
        <end position="237"/>
    </location>
</feature>
<reference evidence="8 9" key="1">
    <citation type="submission" date="2016-05" db="EMBL/GenBank/DDBJ databases">
        <title>A degradative enzymes factory behind the ericoid mycorrhizal symbiosis.</title>
        <authorList>
            <consortium name="DOE Joint Genome Institute"/>
            <person name="Martino E."/>
            <person name="Morin E."/>
            <person name="Grelet G."/>
            <person name="Kuo A."/>
            <person name="Kohler A."/>
            <person name="Daghino S."/>
            <person name="Barry K."/>
            <person name="Choi C."/>
            <person name="Cichocki N."/>
            <person name="Clum A."/>
            <person name="Copeland A."/>
            <person name="Hainaut M."/>
            <person name="Haridas S."/>
            <person name="Labutti K."/>
            <person name="Lindquist E."/>
            <person name="Lipzen A."/>
            <person name="Khouja H.-R."/>
            <person name="Murat C."/>
            <person name="Ohm R."/>
            <person name="Olson A."/>
            <person name="Spatafora J."/>
            <person name="Veneault-Fourrey C."/>
            <person name="Henrissat B."/>
            <person name="Grigoriev I."/>
            <person name="Martin F."/>
            <person name="Perotto S."/>
        </authorList>
    </citation>
    <scope>NUCLEOTIDE SEQUENCE [LARGE SCALE GENOMIC DNA]</scope>
    <source>
        <strain evidence="8 9">UAMH 7357</strain>
    </source>
</reference>